<proteinExistence type="predicted"/>
<reference evidence="3" key="1">
    <citation type="submission" date="2017-12" db="EMBL/GenBank/DDBJ databases">
        <title>Sequencing the genomes of 1000 Actinobacteria strains.</title>
        <authorList>
            <person name="Klenk H.-P."/>
        </authorList>
    </citation>
    <scope>NUCLEOTIDE SEQUENCE [LARGE SCALE GENOMIC DNA]</scope>
    <source>
        <strain evidence="3">DSM 44228</strain>
    </source>
</reference>
<comment type="caution">
    <text evidence="3">The sequence shown here is derived from an EMBL/GenBank/DDBJ whole genome shotgun (WGS) entry which is preliminary data.</text>
</comment>
<accession>A0A2N3Y9L3</accession>
<feature type="compositionally biased region" description="Low complexity" evidence="1">
    <location>
        <begin position="60"/>
        <end position="73"/>
    </location>
</feature>
<feature type="compositionally biased region" description="Pro residues" evidence="1">
    <location>
        <begin position="74"/>
        <end position="93"/>
    </location>
</feature>
<keyword evidence="4" id="KW-1185">Reference proteome</keyword>
<dbReference type="STRING" id="994479.GCA_000194155_00374"/>
<evidence type="ECO:0000313" key="4">
    <source>
        <dbReference type="Proteomes" id="UP000233786"/>
    </source>
</evidence>
<keyword evidence="2" id="KW-0472">Membrane</keyword>
<name>A0A2N3Y9L3_SACSN</name>
<dbReference type="AlphaFoldDB" id="A0A2N3Y9L3"/>
<keyword evidence="2" id="KW-0812">Transmembrane</keyword>
<evidence type="ECO:0000256" key="2">
    <source>
        <dbReference type="SAM" id="Phobius"/>
    </source>
</evidence>
<dbReference type="OrthoDB" id="5180668at2"/>
<sequence length="235" mass="24336">MTNPYGPPPGQQPYPPQGQPMPQPGGYGPPSGPIPQPGGYGPPSGPIPQPGGYGPPSGPIPQQGGYPQPQMQPGMPPPMPQQGGYPPQPPAPVAPQGQLMAPPPPGMGRIVIDCSYFWLAFMLMFFKPQVTINGQPGPILTWGKTPVDLPPGQYQIGIHVNYLWRVGEATAVIPVNAGQQVDVHYAAPVIVFMNGAIGPTPQKAPGVGLALGIMGGSLALCFLIILLSIISVAVS</sequence>
<organism evidence="3 4">
    <name type="scientific">Saccharopolyspora spinosa</name>
    <dbReference type="NCBI Taxonomy" id="60894"/>
    <lineage>
        <taxon>Bacteria</taxon>
        <taxon>Bacillati</taxon>
        <taxon>Actinomycetota</taxon>
        <taxon>Actinomycetes</taxon>
        <taxon>Pseudonocardiales</taxon>
        <taxon>Pseudonocardiaceae</taxon>
        <taxon>Saccharopolyspora</taxon>
    </lineage>
</organism>
<protein>
    <submittedName>
        <fullName evidence="3">Uncharacterized protein</fullName>
    </submittedName>
</protein>
<feature type="transmembrane region" description="Helical" evidence="2">
    <location>
        <begin position="209"/>
        <end position="234"/>
    </location>
</feature>
<dbReference type="EMBL" id="PJNB01000001">
    <property type="protein sequence ID" value="PKW19604.1"/>
    <property type="molecule type" value="Genomic_DNA"/>
</dbReference>
<evidence type="ECO:0000256" key="1">
    <source>
        <dbReference type="SAM" id="MobiDB-lite"/>
    </source>
</evidence>
<feature type="region of interest" description="Disordered" evidence="1">
    <location>
        <begin position="1"/>
        <end position="101"/>
    </location>
</feature>
<keyword evidence="2" id="KW-1133">Transmembrane helix</keyword>
<gene>
    <name evidence="3" type="ORF">A8926_7781</name>
</gene>
<dbReference type="Proteomes" id="UP000233786">
    <property type="component" value="Unassembled WGS sequence"/>
</dbReference>
<dbReference type="RefSeq" id="WP_101377094.1">
    <property type="nucleotide sequence ID" value="NZ_CP061007.1"/>
</dbReference>
<evidence type="ECO:0000313" key="3">
    <source>
        <dbReference type="EMBL" id="PKW19604.1"/>
    </source>
</evidence>
<feature type="compositionally biased region" description="Pro residues" evidence="1">
    <location>
        <begin position="1"/>
        <end position="23"/>
    </location>
</feature>